<comment type="caution">
    <text evidence="2">The sequence shown here is derived from an EMBL/GenBank/DDBJ whole genome shotgun (WGS) entry which is preliminary data.</text>
</comment>
<dbReference type="Proteomes" id="UP001156870">
    <property type="component" value="Unassembled WGS sequence"/>
</dbReference>
<organism evidence="2 3">
    <name type="scientific">Marinibactrum halimedae</name>
    <dbReference type="NCBI Taxonomy" id="1444977"/>
    <lineage>
        <taxon>Bacteria</taxon>
        <taxon>Pseudomonadati</taxon>
        <taxon>Pseudomonadota</taxon>
        <taxon>Gammaproteobacteria</taxon>
        <taxon>Cellvibrionales</taxon>
        <taxon>Cellvibrionaceae</taxon>
        <taxon>Marinibactrum</taxon>
    </lineage>
</organism>
<dbReference type="AlphaFoldDB" id="A0AA37T5V9"/>
<sequence>MENGHVLDNPMFDSPMFYGPMFYGPIARWRELRNLLAPKSFFGRKSEQHHKNNVDQLSYRKSLQKKDI</sequence>
<reference evidence="2 3" key="1">
    <citation type="journal article" date="2014" name="Int. J. Syst. Evol. Microbiol.">
        <title>Complete genome sequence of Corynebacterium casei LMG S-19264T (=DSM 44701T), isolated from a smear-ripened cheese.</title>
        <authorList>
            <consortium name="US DOE Joint Genome Institute (JGI-PGF)"/>
            <person name="Walter F."/>
            <person name="Albersmeier A."/>
            <person name="Kalinowski J."/>
            <person name="Ruckert C."/>
        </authorList>
    </citation>
    <scope>NUCLEOTIDE SEQUENCE [LARGE SCALE GENOMIC DNA]</scope>
    <source>
        <strain evidence="2 3">NBRC 110095</strain>
    </source>
</reference>
<gene>
    <name evidence="2" type="ORF">GCM10007877_20110</name>
</gene>
<proteinExistence type="predicted"/>
<keyword evidence="3" id="KW-1185">Reference proteome</keyword>
<evidence type="ECO:0000256" key="1">
    <source>
        <dbReference type="SAM" id="MobiDB-lite"/>
    </source>
</evidence>
<protein>
    <submittedName>
        <fullName evidence="2">Uncharacterized protein</fullName>
    </submittedName>
</protein>
<dbReference type="EMBL" id="BSPD01000042">
    <property type="protein sequence ID" value="GLS26296.1"/>
    <property type="molecule type" value="Genomic_DNA"/>
</dbReference>
<feature type="region of interest" description="Disordered" evidence="1">
    <location>
        <begin position="45"/>
        <end position="68"/>
    </location>
</feature>
<name>A0AA37T5V9_9GAMM</name>
<accession>A0AA37T5V9</accession>
<evidence type="ECO:0000313" key="2">
    <source>
        <dbReference type="EMBL" id="GLS26296.1"/>
    </source>
</evidence>
<evidence type="ECO:0000313" key="3">
    <source>
        <dbReference type="Proteomes" id="UP001156870"/>
    </source>
</evidence>